<gene>
    <name evidence="1" type="ORF">ACFP90_28060</name>
</gene>
<organism evidence="1 2">
    <name type="scientific">Deinococcus multiflagellatus</name>
    <dbReference type="NCBI Taxonomy" id="1656887"/>
    <lineage>
        <taxon>Bacteria</taxon>
        <taxon>Thermotogati</taxon>
        <taxon>Deinococcota</taxon>
        <taxon>Deinococci</taxon>
        <taxon>Deinococcales</taxon>
        <taxon>Deinococcaceae</taxon>
        <taxon>Deinococcus</taxon>
    </lineage>
</organism>
<protein>
    <submittedName>
        <fullName evidence="1">Uncharacterized protein</fullName>
    </submittedName>
</protein>
<dbReference type="Proteomes" id="UP001596317">
    <property type="component" value="Unassembled WGS sequence"/>
</dbReference>
<proteinExistence type="predicted"/>
<keyword evidence="2" id="KW-1185">Reference proteome</keyword>
<evidence type="ECO:0000313" key="1">
    <source>
        <dbReference type="EMBL" id="MFC6663851.1"/>
    </source>
</evidence>
<name>A0ABW1ZSZ5_9DEIO</name>
<dbReference type="EMBL" id="JBHSWB010000004">
    <property type="protein sequence ID" value="MFC6663851.1"/>
    <property type="molecule type" value="Genomic_DNA"/>
</dbReference>
<dbReference type="RefSeq" id="WP_380059390.1">
    <property type="nucleotide sequence ID" value="NZ_JBHSWB010000004.1"/>
</dbReference>
<reference evidence="2" key="1">
    <citation type="journal article" date="2019" name="Int. J. Syst. Evol. Microbiol.">
        <title>The Global Catalogue of Microorganisms (GCM) 10K type strain sequencing project: providing services to taxonomists for standard genome sequencing and annotation.</title>
        <authorList>
            <consortium name="The Broad Institute Genomics Platform"/>
            <consortium name="The Broad Institute Genome Sequencing Center for Infectious Disease"/>
            <person name="Wu L."/>
            <person name="Ma J."/>
        </authorList>
    </citation>
    <scope>NUCLEOTIDE SEQUENCE [LARGE SCALE GENOMIC DNA]</scope>
    <source>
        <strain evidence="2">CCUG 63830</strain>
    </source>
</reference>
<evidence type="ECO:0000313" key="2">
    <source>
        <dbReference type="Proteomes" id="UP001596317"/>
    </source>
</evidence>
<accession>A0ABW1ZSZ5</accession>
<comment type="caution">
    <text evidence="1">The sequence shown here is derived from an EMBL/GenBank/DDBJ whole genome shotgun (WGS) entry which is preliminary data.</text>
</comment>
<sequence length="61" mass="6282">MTLPSLPDAATVLDDLRYMIYFAEQGTGLQVVSASVELLAVTTRSGGAGIPSIGLLTLGET</sequence>